<name>A0A0B3RTI2_9RHOB</name>
<protein>
    <submittedName>
        <fullName evidence="7">NnrU family protein, required for expression of nitric oxide and nitrite reductase (Nir and Nor)</fullName>
    </submittedName>
</protein>
<accession>A0A0B3RTI2</accession>
<keyword evidence="4 5" id="KW-0472">Membrane</keyword>
<evidence type="ECO:0000259" key="6">
    <source>
        <dbReference type="Pfam" id="PF07298"/>
    </source>
</evidence>
<evidence type="ECO:0000313" key="8">
    <source>
        <dbReference type="Proteomes" id="UP000030960"/>
    </source>
</evidence>
<sequence>MTGWTEYALALALFVASHFVPRLGGLRETLIGAVGRRAYFSLYGLLSLALLAWVILAAGRAPYVELWPQLPWTRWVPNLAMPLAMVLLTCGTGLRQPFTLGGRKAFDPARPGFAAVSRHPLFLALALWAGAHLAPNGDLAHVILFGSFTVMALVAIPAFDARARRVLGPEAAAFFRTTRVLSLAPLSDPAWRRANAAGLVLRCAIGLLLWLALLYLHTLVIGVAPFPA</sequence>
<dbReference type="Proteomes" id="UP000030960">
    <property type="component" value="Unassembled WGS sequence"/>
</dbReference>
<dbReference type="GO" id="GO:0016020">
    <property type="term" value="C:membrane"/>
    <property type="evidence" value="ECO:0007669"/>
    <property type="project" value="UniProtKB-SubCell"/>
</dbReference>
<keyword evidence="8" id="KW-1185">Reference proteome</keyword>
<feature type="transmembrane region" description="Helical" evidence="5">
    <location>
        <begin position="38"/>
        <end position="63"/>
    </location>
</feature>
<dbReference type="Pfam" id="PF07298">
    <property type="entry name" value="NnrU"/>
    <property type="match status" value="1"/>
</dbReference>
<feature type="transmembrane region" description="Helical" evidence="5">
    <location>
        <begin position="75"/>
        <end position="94"/>
    </location>
</feature>
<evidence type="ECO:0000256" key="5">
    <source>
        <dbReference type="SAM" id="Phobius"/>
    </source>
</evidence>
<evidence type="ECO:0000313" key="7">
    <source>
        <dbReference type="EMBL" id="KHQ50068.1"/>
    </source>
</evidence>
<evidence type="ECO:0000256" key="1">
    <source>
        <dbReference type="ARBA" id="ARBA00004141"/>
    </source>
</evidence>
<organism evidence="7 8">
    <name type="scientific">Mameliella alba</name>
    <dbReference type="NCBI Taxonomy" id="561184"/>
    <lineage>
        <taxon>Bacteria</taxon>
        <taxon>Pseudomonadati</taxon>
        <taxon>Pseudomonadota</taxon>
        <taxon>Alphaproteobacteria</taxon>
        <taxon>Rhodobacterales</taxon>
        <taxon>Roseobacteraceae</taxon>
        <taxon>Mameliella</taxon>
    </lineage>
</organism>
<dbReference type="OrthoDB" id="7828645at2"/>
<dbReference type="InterPro" id="IPR009915">
    <property type="entry name" value="NnrU_dom"/>
</dbReference>
<evidence type="ECO:0000256" key="4">
    <source>
        <dbReference type="ARBA" id="ARBA00023136"/>
    </source>
</evidence>
<feature type="transmembrane region" description="Helical" evidence="5">
    <location>
        <begin position="6"/>
        <end position="26"/>
    </location>
</feature>
<gene>
    <name evidence="7" type="ORF">OA50_05405</name>
</gene>
<dbReference type="RefSeq" id="WP_043146654.1">
    <property type="nucleotide sequence ID" value="NZ_JSUQ01000032.1"/>
</dbReference>
<comment type="caution">
    <text evidence="7">The sequence shown here is derived from an EMBL/GenBank/DDBJ whole genome shotgun (WGS) entry which is preliminary data.</text>
</comment>
<reference evidence="7 8" key="1">
    <citation type="submission" date="2014-10" db="EMBL/GenBank/DDBJ databases">
        <title>Genome sequence of Ponticoccus sp. strain UMTAT08 isolated from clonal culture of toxic dinoflagellate Alexandrium tamiyavanichii.</title>
        <authorList>
            <person name="Gan H.Y."/>
            <person name="Muhd D.-D."/>
            <person name="Mohd Noor M.E."/>
            <person name="Yeong Y.S."/>
            <person name="Usup G."/>
        </authorList>
    </citation>
    <scope>NUCLEOTIDE SEQUENCE [LARGE SCALE GENOMIC DNA]</scope>
    <source>
        <strain evidence="7 8">UMTAT08</strain>
    </source>
</reference>
<evidence type="ECO:0000256" key="3">
    <source>
        <dbReference type="ARBA" id="ARBA00022989"/>
    </source>
</evidence>
<proteinExistence type="predicted"/>
<keyword evidence="2 5" id="KW-0812">Transmembrane</keyword>
<keyword evidence="3 5" id="KW-1133">Transmembrane helix</keyword>
<feature type="transmembrane region" description="Helical" evidence="5">
    <location>
        <begin position="139"/>
        <end position="159"/>
    </location>
</feature>
<feature type="transmembrane region" description="Helical" evidence="5">
    <location>
        <begin position="115"/>
        <end position="133"/>
    </location>
</feature>
<evidence type="ECO:0000256" key="2">
    <source>
        <dbReference type="ARBA" id="ARBA00022692"/>
    </source>
</evidence>
<dbReference type="EMBL" id="JSUQ01000032">
    <property type="protein sequence ID" value="KHQ50068.1"/>
    <property type="molecule type" value="Genomic_DNA"/>
</dbReference>
<dbReference type="PATRIC" id="fig|1515334.3.peg.5411"/>
<feature type="domain" description="NnrU" evidence="6">
    <location>
        <begin position="8"/>
        <end position="225"/>
    </location>
</feature>
<comment type="subcellular location">
    <subcellularLocation>
        <location evidence="1">Membrane</location>
        <topology evidence="1">Multi-pass membrane protein</topology>
    </subcellularLocation>
</comment>
<feature type="transmembrane region" description="Helical" evidence="5">
    <location>
        <begin position="199"/>
        <end position="224"/>
    </location>
</feature>
<dbReference type="AlphaFoldDB" id="A0A0B3RTI2"/>